<dbReference type="Proteomes" id="UP000318102">
    <property type="component" value="Unassembled WGS sequence"/>
</dbReference>
<proteinExistence type="inferred from homology"/>
<comment type="subcellular location">
    <subcellularLocation>
        <location evidence="2">Cytoplasm</location>
    </subcellularLocation>
</comment>
<dbReference type="RefSeq" id="WP_144994303.1">
    <property type="nucleotide sequence ID" value="NZ_VNJK01000005.1"/>
</dbReference>
<dbReference type="OrthoDB" id="9815677at2"/>
<protein>
    <recommendedName>
        <fullName evidence="2">PF03932 family protein CutC</fullName>
    </recommendedName>
</protein>
<keyword evidence="4" id="KW-1185">Reference proteome</keyword>
<comment type="similarity">
    <text evidence="1 2">Belongs to the CutC family.</text>
</comment>
<evidence type="ECO:0000256" key="1">
    <source>
        <dbReference type="ARBA" id="ARBA00007768"/>
    </source>
</evidence>
<dbReference type="GO" id="GO:0005737">
    <property type="term" value="C:cytoplasm"/>
    <property type="evidence" value="ECO:0007669"/>
    <property type="project" value="UniProtKB-SubCell"/>
</dbReference>
<dbReference type="GO" id="GO:0005507">
    <property type="term" value="F:copper ion binding"/>
    <property type="evidence" value="ECO:0007669"/>
    <property type="project" value="TreeGrafter"/>
</dbReference>
<sequence>MNRVHLEVIATTLSDVKAAQAGGADRIELITAGAEGGLTPSYALIEQAVQAAHIPVRVMIRPHARSFVYDKDDCMTIVRDIQMAKQAGAEAIVFGALTAEGKVDEHLLAEVLKQAEGMSITFHRAIDEVSDLLEVLQVLKRHSSITDVLTSGGQSTAQEGAAQLQQLVNDAGPNGLRIVAGSGIGSDNVQTLIRETGVPWVHAGSSVRHGGLMGNGVDAERVKQLRSLLDEVNM</sequence>
<accession>A0A559IGG6</accession>
<organism evidence="3 4">
    <name type="scientific">Paenibacillus agilis</name>
    <dbReference type="NCBI Taxonomy" id="3020863"/>
    <lineage>
        <taxon>Bacteria</taxon>
        <taxon>Bacillati</taxon>
        <taxon>Bacillota</taxon>
        <taxon>Bacilli</taxon>
        <taxon>Bacillales</taxon>
        <taxon>Paenibacillaceae</taxon>
        <taxon>Paenibacillus</taxon>
    </lineage>
</organism>
<comment type="caution">
    <text evidence="2">Once thought to be involved in copper homeostasis, experiments in E.coli have shown this is not the case.</text>
</comment>
<dbReference type="InterPro" id="IPR036822">
    <property type="entry name" value="CutC-like_dom_sf"/>
</dbReference>
<dbReference type="Gene3D" id="3.20.20.380">
    <property type="entry name" value="Copper homeostasis (CutC) domain"/>
    <property type="match status" value="1"/>
</dbReference>
<reference evidence="3 4" key="1">
    <citation type="submission" date="2019-07" db="EMBL/GenBank/DDBJ databases">
        <authorList>
            <person name="Kim J."/>
        </authorList>
    </citation>
    <scope>NUCLEOTIDE SEQUENCE [LARGE SCALE GENOMIC DNA]</scope>
    <source>
        <strain evidence="3 4">N4</strain>
    </source>
</reference>
<evidence type="ECO:0000256" key="2">
    <source>
        <dbReference type="HAMAP-Rule" id="MF_00795"/>
    </source>
</evidence>
<gene>
    <name evidence="2" type="primary">cutC</name>
    <name evidence="3" type="ORF">FPZ44_22760</name>
</gene>
<dbReference type="SUPFAM" id="SSF110395">
    <property type="entry name" value="CutC-like"/>
    <property type="match status" value="1"/>
</dbReference>
<dbReference type="PANTHER" id="PTHR12598">
    <property type="entry name" value="COPPER HOMEOSTASIS PROTEIN CUTC"/>
    <property type="match status" value="1"/>
</dbReference>
<dbReference type="AlphaFoldDB" id="A0A559IGG6"/>
<evidence type="ECO:0000313" key="4">
    <source>
        <dbReference type="Proteomes" id="UP000318102"/>
    </source>
</evidence>
<dbReference type="EMBL" id="VNJK01000005">
    <property type="protein sequence ID" value="TVX86748.1"/>
    <property type="molecule type" value="Genomic_DNA"/>
</dbReference>
<evidence type="ECO:0000313" key="3">
    <source>
        <dbReference type="EMBL" id="TVX86748.1"/>
    </source>
</evidence>
<name>A0A559IGG6_9BACL</name>
<keyword evidence="2" id="KW-0963">Cytoplasm</keyword>
<dbReference type="HAMAP" id="MF_00795">
    <property type="entry name" value="CutC"/>
    <property type="match status" value="1"/>
</dbReference>
<dbReference type="Pfam" id="PF03932">
    <property type="entry name" value="CutC"/>
    <property type="match status" value="1"/>
</dbReference>
<comment type="caution">
    <text evidence="3">The sequence shown here is derived from an EMBL/GenBank/DDBJ whole genome shotgun (WGS) entry which is preliminary data.</text>
</comment>
<dbReference type="PANTHER" id="PTHR12598:SF0">
    <property type="entry name" value="COPPER HOMEOSTASIS PROTEIN CUTC HOMOLOG"/>
    <property type="match status" value="1"/>
</dbReference>
<dbReference type="InterPro" id="IPR005627">
    <property type="entry name" value="CutC-like"/>
</dbReference>